<proteinExistence type="predicted"/>
<accession>A0AAU1U5F6</accession>
<dbReference type="InterPro" id="IPR038071">
    <property type="entry name" value="UROD/MetE-like_sf"/>
</dbReference>
<organism evidence="2">
    <name type="scientific">Streptomyces sp. NBC_00119</name>
    <dbReference type="NCBI Taxonomy" id="2975659"/>
    <lineage>
        <taxon>Bacteria</taxon>
        <taxon>Bacillati</taxon>
        <taxon>Actinomycetota</taxon>
        <taxon>Actinomycetes</taxon>
        <taxon>Kitasatosporales</taxon>
        <taxon>Streptomycetaceae</taxon>
        <taxon>Streptomyces</taxon>
    </lineage>
</organism>
<evidence type="ECO:0008006" key="3">
    <source>
        <dbReference type="Google" id="ProtNLM"/>
    </source>
</evidence>
<dbReference type="SUPFAM" id="SSF51726">
    <property type="entry name" value="UROD/MetE-like"/>
    <property type="match status" value="1"/>
</dbReference>
<dbReference type="Gene3D" id="3.20.20.210">
    <property type="match status" value="1"/>
</dbReference>
<protein>
    <recommendedName>
        <fullName evidence="3">5-methyltetrahydropteroyltriglutamate--homocysteine S-methyltransferase</fullName>
    </recommendedName>
</protein>
<dbReference type="AlphaFoldDB" id="A0AAU1U5F6"/>
<dbReference type="EMBL" id="CP108195">
    <property type="protein sequence ID" value="WTS11948.1"/>
    <property type="molecule type" value="Genomic_DNA"/>
</dbReference>
<gene>
    <name evidence="2" type="ORF">OHU69_13445</name>
</gene>
<reference evidence="2" key="1">
    <citation type="submission" date="2022-10" db="EMBL/GenBank/DDBJ databases">
        <title>The complete genomes of actinobacterial strains from the NBC collection.</title>
        <authorList>
            <person name="Joergensen T.S."/>
            <person name="Alvarez Arevalo M."/>
            <person name="Sterndorff E.B."/>
            <person name="Faurdal D."/>
            <person name="Vuksanovic O."/>
            <person name="Mourched A.-S."/>
            <person name="Charusanti P."/>
            <person name="Shaw S."/>
            <person name="Blin K."/>
            <person name="Weber T."/>
        </authorList>
    </citation>
    <scope>NUCLEOTIDE SEQUENCE</scope>
    <source>
        <strain evidence="2">NBC_00119</strain>
    </source>
</reference>
<dbReference type="PANTHER" id="PTHR43844:SF1">
    <property type="entry name" value="METHIONINE SYNTHASE"/>
    <property type="match status" value="1"/>
</dbReference>
<feature type="region of interest" description="Disordered" evidence="1">
    <location>
        <begin position="235"/>
        <end position="290"/>
    </location>
</feature>
<dbReference type="PANTHER" id="PTHR43844">
    <property type="entry name" value="METHIONINE SYNTHASE"/>
    <property type="match status" value="1"/>
</dbReference>
<evidence type="ECO:0000256" key="1">
    <source>
        <dbReference type="SAM" id="MobiDB-lite"/>
    </source>
</evidence>
<evidence type="ECO:0000313" key="2">
    <source>
        <dbReference type="EMBL" id="WTS11948.1"/>
    </source>
</evidence>
<name>A0AAU1U5F6_9ACTN</name>
<sequence>MTATAQAPFRADHVGSLLRPSALLQAREEHAAGKIDGTALTAAEDEAVREVVAMQREAGLRSATDSEFRRASWHMDFIYALGGISRVEDESLHVRFHNEDGDIEFAPPSTRIDGTVRLDHTIFGDAFAFLRDAVADGVTPKLTILSPSMVHYRGGRSAIDASVYPDLDDLWSDLTDAYAAQIRGVHELGCRYLQLDDTLMAISDSRIRITPWRPGDLATHGKRVRELLVGEQNPQLIADADHQTPLGERGLRDSSRLHRHVSRIPEPQRHRRPPTRHGIGPRGPVPGADNATRQEFANRVVEQVSRHERSRLNGGSDRLRNSRIRLVVAQ</sequence>